<name>A0A645HV09_9ZZZZ</name>
<organism evidence="1">
    <name type="scientific">bioreactor metagenome</name>
    <dbReference type="NCBI Taxonomy" id="1076179"/>
    <lineage>
        <taxon>unclassified sequences</taxon>
        <taxon>metagenomes</taxon>
        <taxon>ecological metagenomes</taxon>
    </lineage>
</organism>
<dbReference type="Gene3D" id="2.40.37.10">
    <property type="entry name" value="Lyase, Ornithine Decarboxylase, Chain A, domain 1"/>
    <property type="match status" value="1"/>
</dbReference>
<dbReference type="InterPro" id="IPR009006">
    <property type="entry name" value="Ala_racemase/Decarboxylase_C"/>
</dbReference>
<accession>A0A645HV09</accession>
<comment type="caution">
    <text evidence="1">The sequence shown here is derived from an EMBL/GenBank/DDBJ whole genome shotgun (WGS) entry which is preliminary data.</text>
</comment>
<dbReference type="SUPFAM" id="SSF50621">
    <property type="entry name" value="Alanine racemase C-terminal domain-like"/>
    <property type="match status" value="1"/>
</dbReference>
<dbReference type="GO" id="GO:0003824">
    <property type="term" value="F:catalytic activity"/>
    <property type="evidence" value="ECO:0007669"/>
    <property type="project" value="InterPro"/>
</dbReference>
<gene>
    <name evidence="1" type="ORF">SDC9_189585</name>
</gene>
<proteinExistence type="predicted"/>
<protein>
    <recommendedName>
        <fullName evidence="2">Alanine racemase</fullName>
    </recommendedName>
</protein>
<dbReference type="EMBL" id="VSSQ01099460">
    <property type="protein sequence ID" value="MPN42029.1"/>
    <property type="molecule type" value="Genomic_DNA"/>
</dbReference>
<dbReference type="AlphaFoldDB" id="A0A645HV09"/>
<reference evidence="1" key="1">
    <citation type="submission" date="2019-08" db="EMBL/GenBank/DDBJ databases">
        <authorList>
            <person name="Kucharzyk K."/>
            <person name="Murdoch R.W."/>
            <person name="Higgins S."/>
            <person name="Loffler F."/>
        </authorList>
    </citation>
    <scope>NUCLEOTIDE SEQUENCE</scope>
</reference>
<evidence type="ECO:0008006" key="2">
    <source>
        <dbReference type="Google" id="ProtNLM"/>
    </source>
</evidence>
<sequence length="71" mass="7968">MLRYCFGNVKGLFGQKRFYGMISGKKAKVLGHVSMCNLVLDVTSIDAKIGDSVTFDINPLLIDREVLRLYV</sequence>
<evidence type="ECO:0000313" key="1">
    <source>
        <dbReference type="EMBL" id="MPN42029.1"/>
    </source>
</evidence>